<proteinExistence type="predicted"/>
<dbReference type="EMBL" id="CAWVOH010000001">
    <property type="protein sequence ID" value="CAK8053472.1"/>
    <property type="molecule type" value="Genomic_DNA"/>
</dbReference>
<keyword evidence="1" id="KW-1133">Transmembrane helix</keyword>
<evidence type="ECO:0000313" key="2">
    <source>
        <dbReference type="EMBL" id="CAK8053472.1"/>
    </source>
</evidence>
<name>A0ABM9N2V5_9LACO</name>
<gene>
    <name evidence="2" type="ORF">R54876_GBNLAHCA_00027</name>
</gene>
<evidence type="ECO:0000256" key="1">
    <source>
        <dbReference type="SAM" id="Phobius"/>
    </source>
</evidence>
<keyword evidence="1" id="KW-0812">Transmembrane</keyword>
<keyword evidence="3" id="KW-1185">Reference proteome</keyword>
<accession>A0ABM9N2V5</accession>
<reference evidence="2 3" key="1">
    <citation type="submission" date="2024-01" db="EMBL/GenBank/DDBJ databases">
        <authorList>
            <person name="Botero Cardona J."/>
        </authorList>
    </citation>
    <scope>NUCLEOTIDE SEQUENCE [LARGE SCALE GENOMIC DNA]</scope>
    <source>
        <strain evidence="2 3">LMG 33000</strain>
    </source>
</reference>
<dbReference type="Proteomes" id="UP001314241">
    <property type="component" value="Unassembled WGS sequence"/>
</dbReference>
<protein>
    <recommendedName>
        <fullName evidence="4">HrgC protein</fullName>
    </recommendedName>
</protein>
<organism evidence="2 3">
    <name type="scientific">Eupransor demetentiae</name>
    <dbReference type="NCBI Taxonomy" id="3109584"/>
    <lineage>
        <taxon>Bacteria</taxon>
        <taxon>Bacillati</taxon>
        <taxon>Bacillota</taxon>
        <taxon>Bacilli</taxon>
        <taxon>Lactobacillales</taxon>
        <taxon>Lactobacillaceae</taxon>
        <taxon>Eupransor</taxon>
    </lineage>
</organism>
<feature type="transmembrane region" description="Helical" evidence="1">
    <location>
        <begin position="40"/>
        <end position="69"/>
    </location>
</feature>
<sequence length="120" mass="14080">MRQYVQLVQQDTGERVTTITGFSWTSLFWDAWPMLFRGDYAMFFGFFILGNIASLITLGAAGTLLHIYLGSQYNTMHIKQLLKKGYVPINEETNQKLERLGLDYNQYHADYMAKYSQRYR</sequence>
<keyword evidence="1" id="KW-0472">Membrane</keyword>
<evidence type="ECO:0000313" key="3">
    <source>
        <dbReference type="Proteomes" id="UP001314241"/>
    </source>
</evidence>
<comment type="caution">
    <text evidence="2">The sequence shown here is derived from an EMBL/GenBank/DDBJ whole genome shotgun (WGS) entry which is preliminary data.</text>
</comment>
<dbReference type="RefSeq" id="WP_349641040.1">
    <property type="nucleotide sequence ID" value="NZ_CAWVOH010000001.1"/>
</dbReference>
<evidence type="ECO:0008006" key="4">
    <source>
        <dbReference type="Google" id="ProtNLM"/>
    </source>
</evidence>